<protein>
    <submittedName>
        <fullName evidence="1">Uncharacterized protein</fullName>
    </submittedName>
</protein>
<accession>A0A1X9LHR5</accession>
<dbReference type="EMBL" id="CP020715">
    <property type="protein sequence ID" value="ARJ04667.1"/>
    <property type="molecule type" value="Genomic_DNA"/>
</dbReference>
<gene>
    <name evidence="1" type="ORF">B5808_05065</name>
</gene>
<dbReference type="RefSeq" id="WP_085018805.1">
    <property type="nucleotide sequence ID" value="NZ_BMHD01000002.1"/>
</dbReference>
<dbReference type="STRING" id="1619308.B5808_05065"/>
<sequence>MTAGTPHTDPSPGRSALRLLRHEFVTPEAIYGTVLITVIIAVQEEESTADVGLLVSALTAFVFWLAHVFAHTVARHGVKRGKEVPLATAVREAIFHSTGFLTGPLIPLLLLGLAPLGILDDESAYTAAEVSSLVILFVLGALALAERGRRWYACLLGGLLTSGVGLLVIALELILH</sequence>
<name>A0A1X9LHR5_9MICO</name>
<reference evidence="1 2" key="1">
    <citation type="submission" date="2017-04" db="EMBL/GenBank/DDBJ databases">
        <authorList>
            <person name="Afonso C.L."/>
            <person name="Miller P.J."/>
            <person name="Scott M.A."/>
            <person name="Spackman E."/>
            <person name="Goraichik I."/>
            <person name="Dimitrov K.M."/>
            <person name="Suarez D.L."/>
            <person name="Swayne D.E."/>
        </authorList>
    </citation>
    <scope>NUCLEOTIDE SEQUENCE [LARGE SCALE GENOMIC DNA]</scope>
    <source>
        <strain evidence="2">XA(T)</strain>
    </source>
</reference>
<dbReference type="AlphaFoldDB" id="A0A1X9LHR5"/>
<proteinExistence type="predicted"/>
<dbReference type="KEGG" id="cphy:B5808_05065"/>
<dbReference type="Proteomes" id="UP000192775">
    <property type="component" value="Chromosome"/>
</dbReference>
<evidence type="ECO:0000313" key="1">
    <source>
        <dbReference type="EMBL" id="ARJ04667.1"/>
    </source>
</evidence>
<evidence type="ECO:0000313" key="2">
    <source>
        <dbReference type="Proteomes" id="UP000192775"/>
    </source>
</evidence>
<keyword evidence="2" id="KW-1185">Reference proteome</keyword>
<organism evidence="1 2">
    <name type="scientific">Cnuibacter physcomitrellae</name>
    <dbReference type="NCBI Taxonomy" id="1619308"/>
    <lineage>
        <taxon>Bacteria</taxon>
        <taxon>Bacillati</taxon>
        <taxon>Actinomycetota</taxon>
        <taxon>Actinomycetes</taxon>
        <taxon>Micrococcales</taxon>
        <taxon>Microbacteriaceae</taxon>
        <taxon>Cnuibacter</taxon>
    </lineage>
</organism>